<evidence type="ECO:0000313" key="5">
    <source>
        <dbReference type="Proteomes" id="UP000265768"/>
    </source>
</evidence>
<feature type="domain" description="Teneurin-like YD-shell" evidence="3">
    <location>
        <begin position="705"/>
        <end position="899"/>
    </location>
</feature>
<comment type="caution">
    <text evidence="4">The sequence shown here is derived from an EMBL/GenBank/DDBJ whole genome shotgun (WGS) entry which is preliminary data.</text>
</comment>
<keyword evidence="1" id="KW-0677">Repeat</keyword>
<dbReference type="PANTHER" id="PTHR32305">
    <property type="match status" value="1"/>
</dbReference>
<dbReference type="Proteomes" id="UP000265768">
    <property type="component" value="Unassembled WGS sequence"/>
</dbReference>
<protein>
    <recommendedName>
        <fullName evidence="3">Teneurin-like YD-shell domain-containing protein</fullName>
    </recommendedName>
</protein>
<dbReference type="Gene3D" id="2.180.10.10">
    <property type="entry name" value="RHS repeat-associated core"/>
    <property type="match status" value="1"/>
</dbReference>
<keyword evidence="5" id="KW-1185">Reference proteome</keyword>
<proteinExistence type="predicted"/>
<organism evidence="4 5">
    <name type="scientific">Bailinhaonella thermotolerans</name>
    <dbReference type="NCBI Taxonomy" id="1070861"/>
    <lineage>
        <taxon>Bacteria</taxon>
        <taxon>Bacillati</taxon>
        <taxon>Actinomycetota</taxon>
        <taxon>Actinomycetes</taxon>
        <taxon>Streptosporangiales</taxon>
        <taxon>Streptosporangiaceae</taxon>
        <taxon>Bailinhaonella</taxon>
    </lineage>
</organism>
<dbReference type="OrthoDB" id="291011at2"/>
<dbReference type="EMBL" id="QZEY01000002">
    <property type="protein sequence ID" value="RJL34204.1"/>
    <property type="molecule type" value="Genomic_DNA"/>
</dbReference>
<accession>A0A3A4B945</accession>
<evidence type="ECO:0000259" key="3">
    <source>
        <dbReference type="Pfam" id="PF25023"/>
    </source>
</evidence>
<dbReference type="InterPro" id="IPR031325">
    <property type="entry name" value="RHS_repeat"/>
</dbReference>
<dbReference type="InterPro" id="IPR050708">
    <property type="entry name" value="T6SS_VgrG/RHS"/>
</dbReference>
<gene>
    <name evidence="4" type="ORF">D5H75_06960</name>
</gene>
<feature type="region of interest" description="Disordered" evidence="2">
    <location>
        <begin position="1117"/>
        <end position="1146"/>
    </location>
</feature>
<reference evidence="4 5" key="1">
    <citation type="submission" date="2018-09" db="EMBL/GenBank/DDBJ databases">
        <title>YIM 75507 draft genome.</title>
        <authorList>
            <person name="Tang S."/>
            <person name="Feng Y."/>
        </authorList>
    </citation>
    <scope>NUCLEOTIDE SEQUENCE [LARGE SCALE GENOMIC DNA]</scope>
    <source>
        <strain evidence="4 5">YIM 75507</strain>
    </source>
</reference>
<dbReference type="InterPro" id="IPR022385">
    <property type="entry name" value="Rhs_assc_core"/>
</dbReference>
<dbReference type="AlphaFoldDB" id="A0A3A4B945"/>
<evidence type="ECO:0000256" key="1">
    <source>
        <dbReference type="ARBA" id="ARBA00022737"/>
    </source>
</evidence>
<name>A0A3A4B945_9ACTN</name>
<evidence type="ECO:0000256" key="2">
    <source>
        <dbReference type="SAM" id="MobiDB-lite"/>
    </source>
</evidence>
<sequence>MHQGVIRQEHGAWILSTVSRVEKYGAACATTPSYPADAISDTRYFHDGATTHGAAPAKGDVTRTEELSGWDAGPVYTPVSRASHDAHGRVVEELDARDAKTVTAYTPATGGPVSAVMTTNPLGHAQRRELHPAWGLPIAEVDANDPGTAGDDRRTELRYDGLGRLEKVWLPGRALTTAPSREFAYDVRADAASSVTSRILVGEGATSTAFTLYDGFGRERQTQVSAASGTTGRVLTDTLYDSHGNVASRNAPYYDPDTSAGKVLGTPVSDIPSQTVYQYDRAGRRIAEILLSRGAEVRRTTTSYGGNWTAVDPPEGETATQTFTDARGRVTELRQFHGGAPAGSFDATRYEYDEAGRAAKVTDPAGNVWRYGYDLRGRMIRAEQPDRGATTQTYDAVGNLTSRTDARGKTITYAYDALGRKTAAHEGTAKLAEWTYDTLSKGLLTSSTRYTGTGEYTVAVTGYDGRDRLTGQRVTVPASDGFGFTSLTTALTHTEGDKPAQVTLPAVGGLPAETLTHRYTEQGLPLTLTGDLAGGGTAEYGTAEYNELGELAARTHGDPERAVTSSYSYDEATRRLTGAATSHAREDVTNLTYAYDPAGNVTRLADETGEPDVQCLRNDHLRRLAEAWTPADGDCAAEPARAGLGGPAPYWHGFGYDVTGNRRTEVRHESAGDLTATSAHPAPGSARPHAVTSVRRSGPGVDRTDTFAHDAAGNLTSRVVAGKTQTLTWDGEGLLASVADGATTVSYVHDADGARLIRRDASGTTLYAGDTEVTVSGGKVTATRHYRHGDQVIAARTGSGVSWLVSDLNGTAVAAVDADTLAVSRRRHLPSGELRGPAPASWPGQRGFVGGIADPTGLTQLGARAYDPVTGAFASVDPVTDHADPQQVNGYAYANNSPVSFIDADGLRAKKTAKSPKSSIPVKSRSPKSGRSTASASTGSGRSTASASTGSGRSTASAYTGSARSSSKRVSDNVKRSMPGFGQRYDYGGPPGRSAWGAVTRTGSGGSGRGGSVYSYPSYSYSGWDQGWVLDGDYMNHASYDAHWYGGYGEADAGGGDFQDGSAFDTYDAPDAPSTSPCGSWSSCLPAPNNDQAPPFLTGARAGSPDAFHRQVSALKAVPPSRPPVPGPSGLTGLQVYLGSPSGSGT</sequence>
<dbReference type="Pfam" id="PF05593">
    <property type="entry name" value="RHS_repeat"/>
    <property type="match status" value="2"/>
</dbReference>
<feature type="region of interest" description="Disordered" evidence="2">
    <location>
        <begin position="910"/>
        <end position="990"/>
    </location>
</feature>
<feature type="region of interest" description="Disordered" evidence="2">
    <location>
        <begin position="666"/>
        <end position="703"/>
    </location>
</feature>
<dbReference type="InterPro" id="IPR056823">
    <property type="entry name" value="TEN-like_YD-shell"/>
</dbReference>
<dbReference type="NCBIfam" id="TIGR01643">
    <property type="entry name" value="YD_repeat_2x"/>
    <property type="match status" value="3"/>
</dbReference>
<dbReference type="NCBIfam" id="TIGR03696">
    <property type="entry name" value="Rhs_assc_core"/>
    <property type="match status" value="1"/>
</dbReference>
<dbReference type="InterPro" id="IPR006530">
    <property type="entry name" value="YD"/>
</dbReference>
<dbReference type="PANTHER" id="PTHR32305:SF17">
    <property type="entry name" value="TRNA NUCLEASE WAPA"/>
    <property type="match status" value="1"/>
</dbReference>
<dbReference type="Pfam" id="PF25023">
    <property type="entry name" value="TEN_YD-shell"/>
    <property type="match status" value="1"/>
</dbReference>
<evidence type="ECO:0000313" key="4">
    <source>
        <dbReference type="EMBL" id="RJL34204.1"/>
    </source>
</evidence>
<feature type="compositionally biased region" description="Low complexity" evidence="2">
    <location>
        <begin position="929"/>
        <end position="965"/>
    </location>
</feature>